<comment type="caution">
    <text evidence="1">Lacks conserved residue(s) required for the propagation of feature annotation.</text>
</comment>
<dbReference type="GO" id="GO:0071526">
    <property type="term" value="P:semaphorin-plexin signaling pathway"/>
    <property type="evidence" value="ECO:0007669"/>
    <property type="project" value="TreeGrafter"/>
</dbReference>
<dbReference type="Pfam" id="PF01403">
    <property type="entry name" value="Sema"/>
    <property type="match status" value="1"/>
</dbReference>
<dbReference type="AlphaFoldDB" id="A0AA36FTY0"/>
<comment type="caution">
    <text evidence="4">The sequence shown here is derived from an EMBL/GenBank/DDBJ whole genome shotgun (WGS) entry which is preliminary data.</text>
</comment>
<feature type="domain" description="Sema" evidence="3">
    <location>
        <begin position="7"/>
        <end position="504"/>
    </location>
</feature>
<organism evidence="4 5">
    <name type="scientific">Mesorhabditis spiculigera</name>
    <dbReference type="NCBI Taxonomy" id="96644"/>
    <lineage>
        <taxon>Eukaryota</taxon>
        <taxon>Metazoa</taxon>
        <taxon>Ecdysozoa</taxon>
        <taxon>Nematoda</taxon>
        <taxon>Chromadorea</taxon>
        <taxon>Rhabditida</taxon>
        <taxon>Rhabditina</taxon>
        <taxon>Rhabditomorpha</taxon>
        <taxon>Rhabditoidea</taxon>
        <taxon>Rhabditidae</taxon>
        <taxon>Mesorhabditinae</taxon>
        <taxon>Mesorhabditis</taxon>
    </lineage>
</organism>
<feature type="signal peptide" evidence="2">
    <location>
        <begin position="1"/>
        <end position="19"/>
    </location>
</feature>
<evidence type="ECO:0000313" key="4">
    <source>
        <dbReference type="EMBL" id="CAJ0567145.1"/>
    </source>
</evidence>
<dbReference type="InterPro" id="IPR015943">
    <property type="entry name" value="WD40/YVTN_repeat-like_dom_sf"/>
</dbReference>
<dbReference type="GO" id="GO:0005886">
    <property type="term" value="C:plasma membrane"/>
    <property type="evidence" value="ECO:0007669"/>
    <property type="project" value="TreeGrafter"/>
</dbReference>
<dbReference type="GO" id="GO:0030215">
    <property type="term" value="F:semaphorin receptor binding"/>
    <property type="evidence" value="ECO:0007669"/>
    <property type="project" value="InterPro"/>
</dbReference>
<gene>
    <name evidence="4" type="ORF">MSPICULIGERA_LOCUS5708</name>
</gene>
<dbReference type="GO" id="GO:0007411">
    <property type="term" value="P:axon guidance"/>
    <property type="evidence" value="ECO:0007669"/>
    <property type="project" value="TreeGrafter"/>
</dbReference>
<dbReference type="PROSITE" id="PS51004">
    <property type="entry name" value="SEMA"/>
    <property type="match status" value="1"/>
</dbReference>
<name>A0AA36FTY0_9BILA</name>
<reference evidence="4" key="1">
    <citation type="submission" date="2023-06" db="EMBL/GenBank/DDBJ databases">
        <authorList>
            <person name="Delattre M."/>
        </authorList>
    </citation>
    <scope>NUCLEOTIDE SEQUENCE</scope>
    <source>
        <strain evidence="4">AF72</strain>
    </source>
</reference>
<dbReference type="GO" id="GO:0030335">
    <property type="term" value="P:positive regulation of cell migration"/>
    <property type="evidence" value="ECO:0007669"/>
    <property type="project" value="TreeGrafter"/>
</dbReference>
<dbReference type="PANTHER" id="PTHR11036">
    <property type="entry name" value="SEMAPHORIN"/>
    <property type="match status" value="1"/>
</dbReference>
<dbReference type="InterPro" id="IPR027231">
    <property type="entry name" value="Semaphorin"/>
</dbReference>
<keyword evidence="5" id="KW-1185">Reference proteome</keyword>
<feature type="non-terminal residue" evidence="4">
    <location>
        <position position="504"/>
    </location>
</feature>
<evidence type="ECO:0000259" key="3">
    <source>
        <dbReference type="PROSITE" id="PS51004"/>
    </source>
</evidence>
<dbReference type="EMBL" id="CATQJA010001411">
    <property type="protein sequence ID" value="CAJ0567145.1"/>
    <property type="molecule type" value="Genomic_DNA"/>
</dbReference>
<dbReference type="SMART" id="SM00630">
    <property type="entry name" value="Sema"/>
    <property type="match status" value="1"/>
</dbReference>
<dbReference type="InterPro" id="IPR036352">
    <property type="entry name" value="Semap_dom_sf"/>
</dbReference>
<keyword evidence="2" id="KW-0732">Signal</keyword>
<evidence type="ECO:0000313" key="5">
    <source>
        <dbReference type="Proteomes" id="UP001177023"/>
    </source>
</evidence>
<dbReference type="Proteomes" id="UP001177023">
    <property type="component" value="Unassembled WGS sequence"/>
</dbReference>
<dbReference type="GO" id="GO:0045499">
    <property type="term" value="F:chemorepellent activity"/>
    <property type="evidence" value="ECO:0007669"/>
    <property type="project" value="TreeGrafter"/>
</dbReference>
<accession>A0AA36FTY0</accession>
<evidence type="ECO:0000256" key="1">
    <source>
        <dbReference type="PROSITE-ProRule" id="PRU00352"/>
    </source>
</evidence>
<dbReference type="SUPFAM" id="SSF101912">
    <property type="entry name" value="Sema domain"/>
    <property type="match status" value="1"/>
</dbReference>
<feature type="chain" id="PRO_5041220208" description="Sema domain-containing protein" evidence="2">
    <location>
        <begin position="20"/>
        <end position="504"/>
    </location>
</feature>
<proteinExistence type="predicted"/>
<evidence type="ECO:0000256" key="2">
    <source>
        <dbReference type="SAM" id="SignalP"/>
    </source>
</evidence>
<dbReference type="Gene3D" id="2.130.10.10">
    <property type="entry name" value="YVTN repeat-like/Quinoprotein amine dehydrogenase"/>
    <property type="match status" value="1"/>
</dbReference>
<sequence>MRELLFQLVLQLLLLRAASRIVRQPEYSFSRGPLDYRSVLLDAESASLFVGARGRLFRLWAYNVNDTSEKLFTEKLLSVSPSELAECRAAGNSEEECENSVRKMFLRDQRESLMICSSSAHKPEVRIVDVSRLEDKSEPQTIIGLCAPDREMNTTAVLVEYGNPRALTAVYSGIRTGLTGENHLIYRPALVENGREIHPSMRTIYKDDSWLNEPQFVGSFDVGDYVYFFFREVANEASRDMKRIYSRVARICKKDLGGKTVMRQVWTSYVKARLNCSLPGDIPFHFDHIQSVAKAEFEGETMFYAGMSSSATAFVSSAICVFQLRDIDHIFDHGLFADDQAGVGADPNTGHRPGTCVPDSPALDPEALNFVRSHLLMKDPISTRHACGGLAHWRDGSDWRLETIESASVLSTVGGVQGSALLPGEFLYITSRNGVAQFSPGACGQWKACQPCAIDPYCSWNVARAQCHAREKLHHQSPGWVSSWAGRGAPECKTVGRPVLTKVS</sequence>
<dbReference type="InterPro" id="IPR001627">
    <property type="entry name" value="Semap_dom"/>
</dbReference>
<protein>
    <recommendedName>
        <fullName evidence="3">Sema domain-containing protein</fullName>
    </recommendedName>
</protein>
<dbReference type="PANTHER" id="PTHR11036:SF139">
    <property type="entry name" value="SEMAPHORIN-2A"/>
    <property type="match status" value="1"/>
</dbReference>